<dbReference type="Pfam" id="PF00196">
    <property type="entry name" value="GerE"/>
    <property type="match status" value="1"/>
</dbReference>
<dbReference type="SUPFAM" id="SSF46894">
    <property type="entry name" value="C-terminal effector domain of the bipartite response regulators"/>
    <property type="match status" value="1"/>
</dbReference>
<dbReference type="PANTHER" id="PTHR44688:SF16">
    <property type="entry name" value="DNA-BINDING TRANSCRIPTIONAL ACTIVATOR DEVR_DOSR"/>
    <property type="match status" value="1"/>
</dbReference>
<proteinExistence type="predicted"/>
<dbReference type="InterPro" id="IPR000792">
    <property type="entry name" value="Tscrpt_reg_LuxR_C"/>
</dbReference>
<evidence type="ECO:0000256" key="2">
    <source>
        <dbReference type="ARBA" id="ARBA00023125"/>
    </source>
</evidence>
<keyword evidence="2" id="KW-0238">DNA-binding</keyword>
<dbReference type="Gene3D" id="1.10.10.10">
    <property type="entry name" value="Winged helix-like DNA-binding domain superfamily/Winged helix DNA-binding domain"/>
    <property type="match status" value="1"/>
</dbReference>
<protein>
    <submittedName>
        <fullName evidence="5">Helix-turn-helix transcriptional regulator</fullName>
    </submittedName>
</protein>
<dbReference type="PROSITE" id="PS50043">
    <property type="entry name" value="HTH_LUXR_2"/>
    <property type="match status" value="1"/>
</dbReference>
<dbReference type="PANTHER" id="PTHR44688">
    <property type="entry name" value="DNA-BINDING TRANSCRIPTIONAL ACTIVATOR DEVR_DOSR"/>
    <property type="match status" value="1"/>
</dbReference>
<gene>
    <name evidence="5" type="ORF">NP165_15325</name>
</gene>
<dbReference type="InterPro" id="IPR036388">
    <property type="entry name" value="WH-like_DNA-bd_sf"/>
</dbReference>
<accession>A0ABY5LPQ9</accession>
<dbReference type="CDD" id="cd06170">
    <property type="entry name" value="LuxR_C_like"/>
    <property type="match status" value="1"/>
</dbReference>
<sequence length="265" mass="30588">MKSDVSQSESHALANVIRSLNTTQFTSSLGEYLGVILDFDCALILGYSEGKRPVYLYDSIYESRELLFQRYLTDSFLNDPFYQIIQREGCERVYRLKDVLSSTFEYKQYQNDFYTRTGWNDELCVSIRLPDHRWIVIYLGVMAERTFTSQSVEALERRFDIVQSLCLQHWAKIPFSLPDAPKDLPHIRHAIEQTLAQLGSELLTQREQEVAALLVQGFDSKEIATRLEIGVGTVKNHRKRIYSKLNVSSLSELFHIFLTQLIAAG</sequence>
<evidence type="ECO:0000256" key="1">
    <source>
        <dbReference type="ARBA" id="ARBA00023015"/>
    </source>
</evidence>
<evidence type="ECO:0000313" key="5">
    <source>
        <dbReference type="EMBL" id="UUM32925.1"/>
    </source>
</evidence>
<keyword evidence="1" id="KW-0805">Transcription regulation</keyword>
<dbReference type="PROSITE" id="PS00622">
    <property type="entry name" value="HTH_LUXR_1"/>
    <property type="match status" value="1"/>
</dbReference>
<name>A0ABY5LPQ9_9VIBR</name>
<evidence type="ECO:0000259" key="4">
    <source>
        <dbReference type="PROSITE" id="PS50043"/>
    </source>
</evidence>
<dbReference type="EMBL" id="CP102097">
    <property type="protein sequence ID" value="UUM32925.1"/>
    <property type="molecule type" value="Genomic_DNA"/>
</dbReference>
<dbReference type="InterPro" id="IPR016032">
    <property type="entry name" value="Sig_transdc_resp-reg_C-effctor"/>
</dbReference>
<keyword evidence="6" id="KW-1185">Reference proteome</keyword>
<dbReference type="RefSeq" id="WP_257086626.1">
    <property type="nucleotide sequence ID" value="NZ_CP102097.1"/>
</dbReference>
<dbReference type="Proteomes" id="UP001058602">
    <property type="component" value="Chromosome 2"/>
</dbReference>
<feature type="domain" description="HTH luxR-type" evidence="4">
    <location>
        <begin position="196"/>
        <end position="261"/>
    </location>
</feature>
<dbReference type="SMART" id="SM00421">
    <property type="entry name" value="HTH_LUXR"/>
    <property type="match status" value="1"/>
</dbReference>
<evidence type="ECO:0000313" key="6">
    <source>
        <dbReference type="Proteomes" id="UP001058602"/>
    </source>
</evidence>
<dbReference type="PRINTS" id="PR00038">
    <property type="entry name" value="HTHLUXR"/>
</dbReference>
<keyword evidence="3" id="KW-0804">Transcription</keyword>
<evidence type="ECO:0000256" key="3">
    <source>
        <dbReference type="ARBA" id="ARBA00023163"/>
    </source>
</evidence>
<reference evidence="5" key="1">
    <citation type="submission" date="2022-07" db="EMBL/GenBank/DDBJ databases">
        <title>Complete genome of Vibrio japonicus strain JCM 31412T and phylogenomic assessment of the Nereis clade of the genus Vibrio.</title>
        <authorList>
            <person name="Shlafstein M.D."/>
            <person name="Emsley S.A."/>
            <person name="Ushijima B."/>
            <person name="Videau P."/>
            <person name="Saw J.H."/>
        </authorList>
    </citation>
    <scope>NUCLEOTIDE SEQUENCE</scope>
    <source>
        <strain evidence="5">JCM 31412</strain>
    </source>
</reference>
<organism evidence="5 6">
    <name type="scientific">Vibrio japonicus</name>
    <dbReference type="NCBI Taxonomy" id="1824638"/>
    <lineage>
        <taxon>Bacteria</taxon>
        <taxon>Pseudomonadati</taxon>
        <taxon>Pseudomonadota</taxon>
        <taxon>Gammaproteobacteria</taxon>
        <taxon>Vibrionales</taxon>
        <taxon>Vibrionaceae</taxon>
        <taxon>Vibrio</taxon>
    </lineage>
</organism>